<dbReference type="EMBL" id="CP155618">
    <property type="protein sequence ID" value="XBL13893.1"/>
    <property type="molecule type" value="Genomic_DNA"/>
</dbReference>
<evidence type="ECO:0000313" key="2">
    <source>
        <dbReference type="Proteomes" id="UP001224325"/>
    </source>
</evidence>
<organism evidence="1 2">
    <name type="scientific">Mariniflexile litorale</name>
    <dbReference type="NCBI Taxonomy" id="3045158"/>
    <lineage>
        <taxon>Bacteria</taxon>
        <taxon>Pseudomonadati</taxon>
        <taxon>Bacteroidota</taxon>
        <taxon>Flavobacteriia</taxon>
        <taxon>Flavobacteriales</taxon>
        <taxon>Flavobacteriaceae</taxon>
        <taxon>Mariniflexile</taxon>
    </lineage>
</organism>
<dbReference type="KEGG" id="mlil:QLS71_016410"/>
<dbReference type="SUPFAM" id="SSF56925">
    <property type="entry name" value="OMPA-like"/>
    <property type="match status" value="1"/>
</dbReference>
<proteinExistence type="predicted"/>
<accession>A0AAU7EFI5</accession>
<dbReference type="InterPro" id="IPR011250">
    <property type="entry name" value="OMP/PagP_B-barrel"/>
</dbReference>
<gene>
    <name evidence="1" type="ORF">QLS71_016410</name>
</gene>
<reference evidence="1" key="1">
    <citation type="submission" date="2024-04" db="EMBL/GenBank/DDBJ databases">
        <title>Mariniflexile litorale, isolated from the shallow sediments of the Sea of Japan.</title>
        <authorList>
            <person name="Romanenko L."/>
            <person name="Isaeva M."/>
        </authorList>
    </citation>
    <scope>NUCLEOTIDE SEQUENCE [LARGE SCALE GENOMIC DNA]</scope>
    <source>
        <strain evidence="1">KMM 9835</strain>
    </source>
</reference>
<sequence length="232" mass="25588">MKKNIFIVVFSITTTLVLAQESKYYFGISYGKSFPIGDFKDDDIINYNAGFAESGNKLDVYGGYVINKKTTLTFTFRYQNFDTDIDALTSSLEANNQSSIFTGSSDSWQTYYLLTGIAYKVSISEKFSLYPRIGFGPMLISNPEFSITGTNENTTTEVNRSSETGIGLGYEFGIGFKRAIGKSFCLMPTFTFSGGVVTISDVDTTTGNTVTTSNYKPRISTFNLGLSLAYKL</sequence>
<dbReference type="Proteomes" id="UP001224325">
    <property type="component" value="Chromosome"/>
</dbReference>
<protein>
    <submittedName>
        <fullName evidence="1">Outer membrane beta-barrel protein</fullName>
    </submittedName>
</protein>
<name>A0AAU7EFI5_9FLAO</name>
<evidence type="ECO:0000313" key="1">
    <source>
        <dbReference type="EMBL" id="XBL13893.1"/>
    </source>
</evidence>
<keyword evidence="2" id="KW-1185">Reference proteome</keyword>
<dbReference type="RefSeq" id="WP_308992709.1">
    <property type="nucleotide sequence ID" value="NZ_CP155618.1"/>
</dbReference>
<dbReference type="AlphaFoldDB" id="A0AAU7EFI5"/>